<accession>H6R9X9</accession>
<dbReference type="Proteomes" id="UP000008190">
    <property type="component" value="Chromosome"/>
</dbReference>
<evidence type="ECO:0000313" key="4">
    <source>
        <dbReference type="Proteomes" id="UP000008190"/>
    </source>
</evidence>
<dbReference type="RefSeq" id="WP_014348663.1">
    <property type="nucleotide sequence ID" value="NC_016887.1"/>
</dbReference>
<dbReference type="HOGENOM" id="CLU_057861_0_0_11"/>
<reference evidence="3 4" key="1">
    <citation type="journal article" date="2012" name="J. Bacteriol.">
        <title>Genome sequence of the human- and animal-pathogenic strain Nocardia cyriacigeorgica GUH-2.</title>
        <authorList>
            <person name="Zoropogui A."/>
            <person name="Pujic P."/>
            <person name="Normand P."/>
            <person name="Barbe V."/>
            <person name="Beaman B."/>
            <person name="Beaman L."/>
            <person name="Boiron P."/>
            <person name="Colinon C."/>
            <person name="Deredjian A."/>
            <person name="Graindorge A."/>
            <person name="Mangenot S."/>
            <person name="Nazaret S."/>
            <person name="Neto M."/>
            <person name="Petit S."/>
            <person name="Roche D."/>
            <person name="Vallenet D."/>
            <person name="Rodriguez-Nava V."/>
            <person name="Richard Y."/>
            <person name="Cournoyer B."/>
            <person name="Blaha D."/>
        </authorList>
    </citation>
    <scope>NUCLEOTIDE SEQUENCE [LARGE SCALE GENOMIC DNA]</scope>
    <source>
        <strain evidence="3 4">GUH-2</strain>
    </source>
</reference>
<sequence length="274" mass="29008">MTNTHVQPIVQRLIQAGLIEAAPEGLEFTGGTLGAHALEYTRAGLEVLPLRAQQKIPLSAHGLKDATSDAEQVVAWWRRWPNANIGIRPPAGVVVVDIDPRDGGDTNFAELVGDRGMPETWTAVTGSGGLHIWLRQPGPLRGKLCAGVDLKSRGGYLVVPPSLHPNGATYEWINAAPIAYAPRWLRPLLAPPVRRPAALTNHGRGDRGSGLVRTVATAASGNRNSVLFWAACTAAAEGILPEIRADLAAAAESAGLHAIEVERTIASAERKATP</sequence>
<name>H6R9X9_NOCCG</name>
<dbReference type="SMART" id="SM00943">
    <property type="entry name" value="Prim-Pol"/>
    <property type="match status" value="1"/>
</dbReference>
<protein>
    <recommendedName>
        <fullName evidence="5">DNA primase</fullName>
    </recommendedName>
</protein>
<dbReference type="Pfam" id="PF08708">
    <property type="entry name" value="PriCT_1"/>
    <property type="match status" value="1"/>
</dbReference>
<organism evidence="3 4">
    <name type="scientific">Nocardia cyriacigeorgica (strain GUH-2)</name>
    <dbReference type="NCBI Taxonomy" id="1127134"/>
    <lineage>
        <taxon>Bacteria</taxon>
        <taxon>Bacillati</taxon>
        <taxon>Actinomycetota</taxon>
        <taxon>Actinomycetes</taxon>
        <taxon>Mycobacteriales</taxon>
        <taxon>Nocardiaceae</taxon>
        <taxon>Nocardia</taxon>
    </lineage>
</organism>
<dbReference type="STRING" id="1127134.NOCYR_0367"/>
<feature type="domain" description="DNA primase/polymerase bifunctional N-terminal" evidence="2">
    <location>
        <begin position="37"/>
        <end position="185"/>
    </location>
</feature>
<proteinExistence type="predicted"/>
<gene>
    <name evidence="3" type="ordered locus">NOCYR_0367</name>
</gene>
<dbReference type="Pfam" id="PF09250">
    <property type="entry name" value="Prim-Pol"/>
    <property type="match status" value="1"/>
</dbReference>
<feature type="domain" description="Primase C-terminal 1" evidence="1">
    <location>
        <begin position="212"/>
        <end position="272"/>
    </location>
</feature>
<dbReference type="InterPro" id="IPR015330">
    <property type="entry name" value="DNA_primase/pol_bifunc_N"/>
</dbReference>
<dbReference type="SMART" id="SM00942">
    <property type="entry name" value="PriCT_1"/>
    <property type="match status" value="1"/>
</dbReference>
<keyword evidence="4" id="KW-1185">Reference proteome</keyword>
<dbReference type="eggNOG" id="COG5519">
    <property type="taxonomic scope" value="Bacteria"/>
</dbReference>
<evidence type="ECO:0000259" key="1">
    <source>
        <dbReference type="SMART" id="SM00942"/>
    </source>
</evidence>
<dbReference type="SUPFAM" id="SSF56747">
    <property type="entry name" value="Prim-pol domain"/>
    <property type="match status" value="1"/>
</dbReference>
<dbReference type="KEGG" id="ncy:NOCYR_0367"/>
<evidence type="ECO:0000313" key="3">
    <source>
        <dbReference type="EMBL" id="CCF61187.1"/>
    </source>
</evidence>
<evidence type="ECO:0000259" key="2">
    <source>
        <dbReference type="SMART" id="SM00943"/>
    </source>
</evidence>
<dbReference type="EMBL" id="FO082843">
    <property type="protein sequence ID" value="CCF61187.1"/>
    <property type="molecule type" value="Genomic_DNA"/>
</dbReference>
<dbReference type="InterPro" id="IPR014820">
    <property type="entry name" value="PriCT_1"/>
</dbReference>
<dbReference type="AlphaFoldDB" id="H6R9X9"/>
<dbReference type="CDD" id="cd04859">
    <property type="entry name" value="Prim_Pol"/>
    <property type="match status" value="1"/>
</dbReference>
<evidence type="ECO:0008006" key="5">
    <source>
        <dbReference type="Google" id="ProtNLM"/>
    </source>
</evidence>